<evidence type="ECO:0000313" key="4">
    <source>
        <dbReference type="EMBL" id="KIK53254.1"/>
    </source>
</evidence>
<feature type="transmembrane region" description="Helical" evidence="2">
    <location>
        <begin position="54"/>
        <end position="75"/>
    </location>
</feature>
<feature type="transmembrane region" description="Helical" evidence="2">
    <location>
        <begin position="21"/>
        <end position="42"/>
    </location>
</feature>
<dbReference type="OrthoDB" id="3065155at2759"/>
<evidence type="ECO:0000313" key="5">
    <source>
        <dbReference type="Proteomes" id="UP000053593"/>
    </source>
</evidence>
<evidence type="ECO:0000256" key="1">
    <source>
        <dbReference type="SAM" id="MobiDB-lite"/>
    </source>
</evidence>
<organism evidence="4 5">
    <name type="scientific">Collybiopsis luxurians FD-317 M1</name>
    <dbReference type="NCBI Taxonomy" id="944289"/>
    <lineage>
        <taxon>Eukaryota</taxon>
        <taxon>Fungi</taxon>
        <taxon>Dikarya</taxon>
        <taxon>Basidiomycota</taxon>
        <taxon>Agaricomycotina</taxon>
        <taxon>Agaricomycetes</taxon>
        <taxon>Agaricomycetidae</taxon>
        <taxon>Agaricales</taxon>
        <taxon>Marasmiineae</taxon>
        <taxon>Omphalotaceae</taxon>
        <taxon>Collybiopsis</taxon>
        <taxon>Collybiopsis luxurians</taxon>
    </lineage>
</organism>
<dbReference type="InterPro" id="IPR045339">
    <property type="entry name" value="DUF6534"/>
</dbReference>
<dbReference type="PANTHER" id="PTHR40465:SF1">
    <property type="entry name" value="DUF6534 DOMAIN-CONTAINING PROTEIN"/>
    <property type="match status" value="1"/>
</dbReference>
<dbReference type="Proteomes" id="UP000053593">
    <property type="component" value="Unassembled WGS sequence"/>
</dbReference>
<gene>
    <name evidence="4" type="ORF">GYMLUDRAFT_49421</name>
</gene>
<protein>
    <recommendedName>
        <fullName evidence="3">DUF6534 domain-containing protein</fullName>
    </recommendedName>
</protein>
<dbReference type="Pfam" id="PF20152">
    <property type="entry name" value="DUF6534"/>
    <property type="match status" value="1"/>
</dbReference>
<proteinExistence type="predicted"/>
<feature type="transmembrane region" description="Helical" evidence="2">
    <location>
        <begin position="179"/>
        <end position="201"/>
    </location>
</feature>
<dbReference type="EMBL" id="KN834831">
    <property type="protein sequence ID" value="KIK53254.1"/>
    <property type="molecule type" value="Genomic_DNA"/>
</dbReference>
<accession>A0A0D0BUI7</accession>
<keyword evidence="2" id="KW-1133">Transmembrane helix</keyword>
<keyword evidence="2" id="KW-0812">Transmembrane</keyword>
<name>A0A0D0BUI7_9AGAR</name>
<keyword evidence="5" id="KW-1185">Reference proteome</keyword>
<dbReference type="PANTHER" id="PTHR40465">
    <property type="entry name" value="CHROMOSOME 1, WHOLE GENOME SHOTGUN SEQUENCE"/>
    <property type="match status" value="1"/>
</dbReference>
<reference evidence="4 5" key="1">
    <citation type="submission" date="2014-04" db="EMBL/GenBank/DDBJ databases">
        <title>Evolutionary Origins and Diversification of the Mycorrhizal Mutualists.</title>
        <authorList>
            <consortium name="DOE Joint Genome Institute"/>
            <consortium name="Mycorrhizal Genomics Consortium"/>
            <person name="Kohler A."/>
            <person name="Kuo A."/>
            <person name="Nagy L.G."/>
            <person name="Floudas D."/>
            <person name="Copeland A."/>
            <person name="Barry K.W."/>
            <person name="Cichocki N."/>
            <person name="Veneault-Fourrey C."/>
            <person name="LaButti K."/>
            <person name="Lindquist E.A."/>
            <person name="Lipzen A."/>
            <person name="Lundell T."/>
            <person name="Morin E."/>
            <person name="Murat C."/>
            <person name="Riley R."/>
            <person name="Ohm R."/>
            <person name="Sun H."/>
            <person name="Tunlid A."/>
            <person name="Henrissat B."/>
            <person name="Grigoriev I.V."/>
            <person name="Hibbett D.S."/>
            <person name="Martin F."/>
        </authorList>
    </citation>
    <scope>NUCLEOTIDE SEQUENCE [LARGE SCALE GENOMIC DNA]</scope>
    <source>
        <strain evidence="4 5">FD-317 M1</strain>
    </source>
</reference>
<dbReference type="AlphaFoldDB" id="A0A0D0BUI7"/>
<evidence type="ECO:0000259" key="3">
    <source>
        <dbReference type="Pfam" id="PF20152"/>
    </source>
</evidence>
<feature type="transmembrane region" description="Helical" evidence="2">
    <location>
        <begin position="221"/>
        <end position="245"/>
    </location>
</feature>
<evidence type="ECO:0000256" key="2">
    <source>
        <dbReference type="SAM" id="Phobius"/>
    </source>
</evidence>
<feature type="region of interest" description="Disordered" evidence="1">
    <location>
        <begin position="295"/>
        <end position="340"/>
    </location>
</feature>
<dbReference type="HOGENOM" id="CLU_046025_2_1_1"/>
<feature type="domain" description="DUF6534" evidence="3">
    <location>
        <begin position="189"/>
        <end position="275"/>
    </location>
</feature>
<keyword evidence="2" id="KW-0472">Membrane</keyword>
<feature type="transmembrane region" description="Helical" evidence="2">
    <location>
        <begin position="101"/>
        <end position="120"/>
    </location>
</feature>
<feature type="transmembrane region" description="Helical" evidence="2">
    <location>
        <begin position="132"/>
        <end position="153"/>
    </location>
</feature>
<sequence length="340" mass="37513">MSAGDTSPSLTFVRPFYGPDFIGVLLTTALWSIACLQIVIYFSRYPRDSTSLKCLVTLLCVLLNFQVAVLVIAVYQRLVNNFGNPTPASTFSVDINQGNMVPYYLPLLGTIGVCVQSFYIHRLWIFWHKKMLIPIVFAPVGLFEFLAPIVFMAKTVEVGVERGGDYSLAIAFSFPEEKVLLAGLAVFPIVDLVIAGLMWYFLSQAMRDTRFSRTHSLLRRLAILSINTGLWTAIFALLTLILSVALPVTDWYSVSAWPLTALYVNSCLMNLNSRKAQNKSPESVEWNSFGLQDVSGSAASGGPRPFRVSPAGRGPRNMEISISMEASTDHGPGSSDMKFP</sequence>